<name>A0A3D0KBC0_9GAMM</name>
<proteinExistence type="predicted"/>
<organism evidence="2">
    <name type="scientific">Halomonas campaniensis</name>
    <dbReference type="NCBI Taxonomy" id="213554"/>
    <lineage>
        <taxon>Bacteria</taxon>
        <taxon>Pseudomonadati</taxon>
        <taxon>Pseudomonadota</taxon>
        <taxon>Gammaproteobacteria</taxon>
        <taxon>Oceanospirillales</taxon>
        <taxon>Halomonadaceae</taxon>
        <taxon>Halomonas</taxon>
    </lineage>
</organism>
<reference evidence="2" key="1">
    <citation type="journal article" date="2018" name="Nat. Biotechnol.">
        <title>A standardized bacterial taxonomy based on genome phylogeny substantially revises the tree of life.</title>
        <authorList>
            <person name="Parks D.H."/>
            <person name="Chuvochina M."/>
            <person name="Waite D.W."/>
            <person name="Rinke C."/>
            <person name="Skarshewski A."/>
            <person name="Chaumeil P.A."/>
            <person name="Hugenholtz P."/>
        </authorList>
    </citation>
    <scope>NUCLEOTIDE SEQUENCE [LARGE SCALE GENOMIC DNA]</scope>
    <source>
        <strain evidence="2">UBA11284</strain>
    </source>
</reference>
<accession>A0A3D0KBC0</accession>
<dbReference type="InterPro" id="IPR054186">
    <property type="entry name" value="DUF6891"/>
</dbReference>
<comment type="caution">
    <text evidence="2">The sequence shown here is derived from an EMBL/GenBank/DDBJ whole genome shotgun (WGS) entry which is preliminary data.</text>
</comment>
<dbReference type="AlphaFoldDB" id="A0A3D0KBC0"/>
<feature type="domain" description="DUF6891" evidence="1">
    <location>
        <begin position="1"/>
        <end position="92"/>
    </location>
</feature>
<dbReference type="Pfam" id="PF21831">
    <property type="entry name" value="DUF6891"/>
    <property type="match status" value="1"/>
</dbReference>
<protein>
    <recommendedName>
        <fullName evidence="1">DUF6891 domain-containing protein</fullName>
    </recommendedName>
</protein>
<evidence type="ECO:0000313" key="2">
    <source>
        <dbReference type="EMBL" id="HCA00655.1"/>
    </source>
</evidence>
<sequence>MSDGHADSSEALNEYPKGTFFGYCFYHGQDVERAVSGAGLMLAYDHVNGDVPEKIKVAQTIQQELERAGFNLDWDGTANQRINIPAFDWKHRSGSGI</sequence>
<dbReference type="EMBL" id="DOTR01000005">
    <property type="protein sequence ID" value="HCA00655.1"/>
    <property type="molecule type" value="Genomic_DNA"/>
</dbReference>
<evidence type="ECO:0000259" key="1">
    <source>
        <dbReference type="Pfam" id="PF21831"/>
    </source>
</evidence>
<gene>
    <name evidence="2" type="ORF">DEO68_00400</name>
</gene>